<evidence type="ECO:0000313" key="3">
    <source>
        <dbReference type="Proteomes" id="UP001066276"/>
    </source>
</evidence>
<reference evidence="2" key="1">
    <citation type="journal article" date="2022" name="bioRxiv">
        <title>Sequencing and chromosome-scale assembly of the giantPleurodeles waltlgenome.</title>
        <authorList>
            <person name="Brown T."/>
            <person name="Elewa A."/>
            <person name="Iarovenko S."/>
            <person name="Subramanian E."/>
            <person name="Araus A.J."/>
            <person name="Petzold A."/>
            <person name="Susuki M."/>
            <person name="Suzuki K.-i.T."/>
            <person name="Hayashi T."/>
            <person name="Toyoda A."/>
            <person name="Oliveira C."/>
            <person name="Osipova E."/>
            <person name="Leigh N.D."/>
            <person name="Simon A."/>
            <person name="Yun M.H."/>
        </authorList>
    </citation>
    <scope>NUCLEOTIDE SEQUENCE</scope>
    <source>
        <strain evidence="2">20211129_DDA</strain>
        <tissue evidence="2">Liver</tissue>
    </source>
</reference>
<feature type="compositionally biased region" description="Basic and acidic residues" evidence="1">
    <location>
        <begin position="136"/>
        <end position="153"/>
    </location>
</feature>
<dbReference type="Proteomes" id="UP001066276">
    <property type="component" value="Chromosome 8"/>
</dbReference>
<name>A0AAV7NIA1_PLEWA</name>
<feature type="compositionally biased region" description="Polar residues" evidence="1">
    <location>
        <begin position="61"/>
        <end position="72"/>
    </location>
</feature>
<sequence length="167" mass="19459">MRTFLWHEKKDTAMDGGAGEETGEEKETRRHTNDDEGGGFVAADCKSEGLSKEYVAWEEPSANSGLRESVATSGEKRTKEELRAQTETLREEKRVNRHGLRKIRGTALERKNPQYTQKRDNERREEKRRRQTEQVTGKEKESQTGIQKRTERDKRKRRDKRVAIGKE</sequence>
<accession>A0AAV7NIA1</accession>
<protein>
    <submittedName>
        <fullName evidence="2">Uncharacterized protein</fullName>
    </submittedName>
</protein>
<feature type="region of interest" description="Disordered" evidence="1">
    <location>
        <begin position="1"/>
        <end position="45"/>
    </location>
</feature>
<proteinExistence type="predicted"/>
<feature type="compositionally biased region" description="Basic and acidic residues" evidence="1">
    <location>
        <begin position="74"/>
        <end position="94"/>
    </location>
</feature>
<comment type="caution">
    <text evidence="2">The sequence shown here is derived from an EMBL/GenBank/DDBJ whole genome shotgun (WGS) entry which is preliminary data.</text>
</comment>
<dbReference type="AlphaFoldDB" id="A0AAV7NIA1"/>
<feature type="compositionally biased region" description="Basic and acidic residues" evidence="1">
    <location>
        <begin position="25"/>
        <end position="34"/>
    </location>
</feature>
<gene>
    <name evidence="2" type="ORF">NDU88_003500</name>
</gene>
<feature type="compositionally biased region" description="Basic and acidic residues" evidence="1">
    <location>
        <begin position="1"/>
        <end position="13"/>
    </location>
</feature>
<keyword evidence="3" id="KW-1185">Reference proteome</keyword>
<feature type="compositionally biased region" description="Basic and acidic residues" evidence="1">
    <location>
        <begin position="107"/>
        <end position="125"/>
    </location>
</feature>
<evidence type="ECO:0000256" key="1">
    <source>
        <dbReference type="SAM" id="MobiDB-lite"/>
    </source>
</evidence>
<dbReference type="EMBL" id="JANPWB010000012">
    <property type="protein sequence ID" value="KAJ1115274.1"/>
    <property type="molecule type" value="Genomic_DNA"/>
</dbReference>
<evidence type="ECO:0000313" key="2">
    <source>
        <dbReference type="EMBL" id="KAJ1115274.1"/>
    </source>
</evidence>
<feature type="region of interest" description="Disordered" evidence="1">
    <location>
        <begin position="58"/>
        <end position="167"/>
    </location>
</feature>
<organism evidence="2 3">
    <name type="scientific">Pleurodeles waltl</name>
    <name type="common">Iberian ribbed newt</name>
    <dbReference type="NCBI Taxonomy" id="8319"/>
    <lineage>
        <taxon>Eukaryota</taxon>
        <taxon>Metazoa</taxon>
        <taxon>Chordata</taxon>
        <taxon>Craniata</taxon>
        <taxon>Vertebrata</taxon>
        <taxon>Euteleostomi</taxon>
        <taxon>Amphibia</taxon>
        <taxon>Batrachia</taxon>
        <taxon>Caudata</taxon>
        <taxon>Salamandroidea</taxon>
        <taxon>Salamandridae</taxon>
        <taxon>Pleurodelinae</taxon>
        <taxon>Pleurodeles</taxon>
    </lineage>
</organism>
<feature type="compositionally biased region" description="Basic residues" evidence="1">
    <location>
        <begin position="95"/>
        <end position="104"/>
    </location>
</feature>